<gene>
    <name evidence="3" type="ORF">SAMN05421806_10222</name>
</gene>
<organism evidence="3 4">
    <name type="scientific">Streptomyces indicus</name>
    <dbReference type="NCBI Taxonomy" id="417292"/>
    <lineage>
        <taxon>Bacteria</taxon>
        <taxon>Bacillati</taxon>
        <taxon>Actinomycetota</taxon>
        <taxon>Actinomycetes</taxon>
        <taxon>Kitasatosporales</taxon>
        <taxon>Streptomycetaceae</taxon>
        <taxon>Streptomyces</taxon>
    </lineage>
</organism>
<keyword evidence="1" id="KW-0175">Coiled coil</keyword>
<proteinExistence type="predicted"/>
<dbReference type="RefSeq" id="WP_143041315.1">
    <property type="nucleotide sequence ID" value="NZ_FNFF01000002.1"/>
</dbReference>
<feature type="region of interest" description="Disordered" evidence="2">
    <location>
        <begin position="240"/>
        <end position="581"/>
    </location>
</feature>
<feature type="compositionally biased region" description="Gly residues" evidence="2">
    <location>
        <begin position="530"/>
        <end position="542"/>
    </location>
</feature>
<feature type="compositionally biased region" description="Low complexity" evidence="2">
    <location>
        <begin position="308"/>
        <end position="327"/>
    </location>
</feature>
<keyword evidence="4" id="KW-1185">Reference proteome</keyword>
<dbReference type="Proteomes" id="UP000199155">
    <property type="component" value="Unassembled WGS sequence"/>
</dbReference>
<feature type="compositionally biased region" description="Polar residues" evidence="2">
    <location>
        <begin position="343"/>
        <end position="361"/>
    </location>
</feature>
<feature type="compositionally biased region" description="Low complexity" evidence="2">
    <location>
        <begin position="514"/>
        <end position="529"/>
    </location>
</feature>
<dbReference type="OrthoDB" id="4337967at2"/>
<feature type="coiled-coil region" evidence="1">
    <location>
        <begin position="190"/>
        <end position="217"/>
    </location>
</feature>
<accession>A0A1G8VVE7</accession>
<reference evidence="3 4" key="1">
    <citation type="submission" date="2016-10" db="EMBL/GenBank/DDBJ databases">
        <authorList>
            <person name="de Groot N.N."/>
        </authorList>
    </citation>
    <scope>NUCLEOTIDE SEQUENCE [LARGE SCALE GENOMIC DNA]</scope>
    <source>
        <strain evidence="3 4">CGMCC 4.5727</strain>
    </source>
</reference>
<feature type="region of interest" description="Disordered" evidence="2">
    <location>
        <begin position="1"/>
        <end position="39"/>
    </location>
</feature>
<dbReference type="EMBL" id="FNFF01000002">
    <property type="protein sequence ID" value="SDJ69200.1"/>
    <property type="molecule type" value="Genomic_DNA"/>
</dbReference>
<evidence type="ECO:0000313" key="3">
    <source>
        <dbReference type="EMBL" id="SDJ69200.1"/>
    </source>
</evidence>
<dbReference type="AlphaFoldDB" id="A0A1G8VVE7"/>
<name>A0A1G8VVE7_9ACTN</name>
<sequence length="581" mass="59299">MSDDNQPQPAAEPKASSETPKELTPEEYGEKYEAAQDARSADIHAMHNISDAFTKVQEMFPFGGGSPGGAFGRTNFDETDLNAMLDLLEQAKPSEIEDAGNALIKAKDKLNEAAEELDQYVTKVDWKGEGAEEFRRFGRALAQHAWSIGSFANSAGTQMQTASTGLASVLGARPPRDDRPVEKRPWHFDAAEQVADNKEYQKALKSEENRQEAITQMNRLASFYAVSEEMLAGQKVPTFPEGLKAAVPPPSNQRDNPDAAMRTGAAASAASAAPLGRDGSEGAAGDTVQGVGATTPPPSRDVSMEIDSVAAPPAPTATTGSVPPSTTLPTGPSNGPVPPFAPSYTNTTQVGAGRPANSTGNSRPSPTTVRPTPAGTNPTTGRSPGITGRPTAIGPGGSSPGRAPSVGRPGIVGGTPSAKPAGTTGQTGPVGRAGTTGGIRAGNPNGIMGGSPQRGGGGSSSSRLPRGTVVGGPETSAGRGTTARPGRSGVIGSNASGPPRPTGLGTPSSNGIVGAPRANAPGRRPAGGSFTTGGTGLAGGRSGPRRPDEEEPSSTTRPDYLTEDEETWTPRRRDAVPPVID</sequence>
<feature type="compositionally biased region" description="Low complexity" evidence="2">
    <location>
        <begin position="400"/>
        <end position="409"/>
    </location>
</feature>
<feature type="coiled-coil region" evidence="1">
    <location>
        <begin position="96"/>
        <end position="123"/>
    </location>
</feature>
<feature type="compositionally biased region" description="Basic and acidic residues" evidence="2">
    <location>
        <begin position="19"/>
        <end position="39"/>
    </location>
</feature>
<evidence type="ECO:0000256" key="2">
    <source>
        <dbReference type="SAM" id="MobiDB-lite"/>
    </source>
</evidence>
<feature type="compositionally biased region" description="Gly residues" evidence="2">
    <location>
        <begin position="447"/>
        <end position="459"/>
    </location>
</feature>
<evidence type="ECO:0000313" key="4">
    <source>
        <dbReference type="Proteomes" id="UP000199155"/>
    </source>
</evidence>
<evidence type="ECO:0000256" key="1">
    <source>
        <dbReference type="SAM" id="Coils"/>
    </source>
</evidence>
<dbReference type="STRING" id="417292.SAMN05421806_10222"/>
<protein>
    <submittedName>
        <fullName evidence="3">Uncharacterized protein</fullName>
    </submittedName>
</protein>
<feature type="compositionally biased region" description="Low complexity" evidence="2">
    <location>
        <begin position="362"/>
        <end position="373"/>
    </location>
</feature>